<evidence type="ECO:0000256" key="2">
    <source>
        <dbReference type="SAM" id="SignalP"/>
    </source>
</evidence>
<feature type="compositionally biased region" description="Polar residues" evidence="1">
    <location>
        <begin position="30"/>
        <end position="40"/>
    </location>
</feature>
<organism evidence="3 4">
    <name type="scientific">Populus trichocarpa</name>
    <name type="common">Western balsam poplar</name>
    <name type="synonym">Populus balsamifera subsp. trichocarpa</name>
    <dbReference type="NCBI Taxonomy" id="3694"/>
    <lineage>
        <taxon>Eukaryota</taxon>
        <taxon>Viridiplantae</taxon>
        <taxon>Streptophyta</taxon>
        <taxon>Embryophyta</taxon>
        <taxon>Tracheophyta</taxon>
        <taxon>Spermatophyta</taxon>
        <taxon>Magnoliopsida</taxon>
        <taxon>eudicotyledons</taxon>
        <taxon>Gunneridae</taxon>
        <taxon>Pentapetalae</taxon>
        <taxon>rosids</taxon>
        <taxon>fabids</taxon>
        <taxon>Malpighiales</taxon>
        <taxon>Salicaceae</taxon>
        <taxon>Saliceae</taxon>
        <taxon>Populus</taxon>
    </lineage>
</organism>
<keyword evidence="2" id="KW-0732">Signal</keyword>
<dbReference type="Proteomes" id="UP000006729">
    <property type="component" value="Chromosome 2"/>
</dbReference>
<proteinExistence type="predicted"/>
<feature type="compositionally biased region" description="Basic and acidic residues" evidence="1">
    <location>
        <begin position="56"/>
        <end position="65"/>
    </location>
</feature>
<feature type="region of interest" description="Disordered" evidence="1">
    <location>
        <begin position="27"/>
        <end position="94"/>
    </location>
</feature>
<evidence type="ECO:0008006" key="5">
    <source>
        <dbReference type="Google" id="ProtNLM"/>
    </source>
</evidence>
<reference evidence="3 4" key="1">
    <citation type="journal article" date="2006" name="Science">
        <title>The genome of black cottonwood, Populus trichocarpa (Torr. &amp; Gray).</title>
        <authorList>
            <person name="Tuskan G.A."/>
            <person name="Difazio S."/>
            <person name="Jansson S."/>
            <person name="Bohlmann J."/>
            <person name="Grigoriev I."/>
            <person name="Hellsten U."/>
            <person name="Putnam N."/>
            <person name="Ralph S."/>
            <person name="Rombauts S."/>
            <person name="Salamov A."/>
            <person name="Schein J."/>
            <person name="Sterck L."/>
            <person name="Aerts A."/>
            <person name="Bhalerao R.R."/>
            <person name="Bhalerao R.P."/>
            <person name="Blaudez D."/>
            <person name="Boerjan W."/>
            <person name="Brun A."/>
            <person name="Brunner A."/>
            <person name="Busov V."/>
            <person name="Campbell M."/>
            <person name="Carlson J."/>
            <person name="Chalot M."/>
            <person name="Chapman J."/>
            <person name="Chen G.L."/>
            <person name="Cooper D."/>
            <person name="Coutinho P.M."/>
            <person name="Couturier J."/>
            <person name="Covert S."/>
            <person name="Cronk Q."/>
            <person name="Cunningham R."/>
            <person name="Davis J."/>
            <person name="Degroeve S."/>
            <person name="Dejardin A."/>
            <person name="Depamphilis C."/>
            <person name="Detter J."/>
            <person name="Dirks B."/>
            <person name="Dubchak I."/>
            <person name="Duplessis S."/>
            <person name="Ehlting J."/>
            <person name="Ellis B."/>
            <person name="Gendler K."/>
            <person name="Goodstein D."/>
            <person name="Gribskov M."/>
            <person name="Grimwood J."/>
            <person name="Groover A."/>
            <person name="Gunter L."/>
            <person name="Hamberger B."/>
            <person name="Heinze B."/>
            <person name="Helariutta Y."/>
            <person name="Henrissat B."/>
            <person name="Holligan D."/>
            <person name="Holt R."/>
            <person name="Huang W."/>
            <person name="Islam-Faridi N."/>
            <person name="Jones S."/>
            <person name="Jones-Rhoades M."/>
            <person name="Jorgensen R."/>
            <person name="Joshi C."/>
            <person name="Kangasjarvi J."/>
            <person name="Karlsson J."/>
            <person name="Kelleher C."/>
            <person name="Kirkpatrick R."/>
            <person name="Kirst M."/>
            <person name="Kohler A."/>
            <person name="Kalluri U."/>
            <person name="Larimer F."/>
            <person name="Leebens-Mack J."/>
            <person name="Leple J.C."/>
            <person name="Locascio P."/>
            <person name="Lou Y."/>
            <person name="Lucas S."/>
            <person name="Martin F."/>
            <person name="Montanini B."/>
            <person name="Napoli C."/>
            <person name="Nelson D.R."/>
            <person name="Nelson C."/>
            <person name="Nieminen K."/>
            <person name="Nilsson O."/>
            <person name="Pereda V."/>
            <person name="Peter G."/>
            <person name="Philippe R."/>
            <person name="Pilate G."/>
            <person name="Poliakov A."/>
            <person name="Razumovskaya J."/>
            <person name="Richardson P."/>
            <person name="Rinaldi C."/>
            <person name="Ritland K."/>
            <person name="Rouze P."/>
            <person name="Ryaboy D."/>
            <person name="Schmutz J."/>
            <person name="Schrader J."/>
            <person name="Segerman B."/>
            <person name="Shin H."/>
            <person name="Siddiqui A."/>
            <person name="Sterky F."/>
            <person name="Terry A."/>
            <person name="Tsai C.J."/>
            <person name="Uberbacher E."/>
            <person name="Unneberg P."/>
            <person name="Vahala J."/>
            <person name="Wall K."/>
            <person name="Wessler S."/>
            <person name="Yang G."/>
            <person name="Yin T."/>
            <person name="Douglas C."/>
            <person name="Marra M."/>
            <person name="Sandberg G."/>
            <person name="Van de Peer Y."/>
            <person name="Rokhsar D."/>
        </authorList>
    </citation>
    <scope>NUCLEOTIDE SEQUENCE [LARGE SCALE GENOMIC DNA]</scope>
    <source>
        <strain evidence="4">cv. Nisqually</strain>
    </source>
</reference>
<sequence>MEKTAFVLVLSLVLLLSTFRTVLSTEDQGETISDHTNQAASYAKESMESMPNSLGDKMEDAKETPCHGGHGYGFSYGKSSTKRRSRTSTRAGIHIISRPARHQTWIR</sequence>
<feature type="signal peptide" evidence="2">
    <location>
        <begin position="1"/>
        <end position="24"/>
    </location>
</feature>
<keyword evidence="4" id="KW-1185">Reference proteome</keyword>
<dbReference type="AlphaFoldDB" id="B9GRM9"/>
<dbReference type="InParanoid" id="B9GRM9"/>
<accession>B9GRM9</accession>
<dbReference type="EMBL" id="CM009291">
    <property type="protein sequence ID" value="PNT47619.1"/>
    <property type="molecule type" value="Genomic_DNA"/>
</dbReference>
<name>B9GRM9_POPTR</name>
<gene>
    <name evidence="3" type="ORF">POPTR_002G035100</name>
</gene>
<evidence type="ECO:0000313" key="3">
    <source>
        <dbReference type="EMBL" id="PNT47619.1"/>
    </source>
</evidence>
<feature type="chain" id="PRO_5030165872" description="Glycine-rich protein" evidence="2">
    <location>
        <begin position="25"/>
        <end position="107"/>
    </location>
</feature>
<dbReference type="HOGENOM" id="CLU_2214507_0_0_1"/>
<evidence type="ECO:0000256" key="1">
    <source>
        <dbReference type="SAM" id="MobiDB-lite"/>
    </source>
</evidence>
<protein>
    <recommendedName>
        <fullName evidence="5">Glycine-rich protein</fullName>
    </recommendedName>
</protein>
<evidence type="ECO:0000313" key="4">
    <source>
        <dbReference type="Proteomes" id="UP000006729"/>
    </source>
</evidence>